<evidence type="ECO:0000259" key="5">
    <source>
        <dbReference type="PROSITE" id="PS50931"/>
    </source>
</evidence>
<name>A0ABQ3XPP8_9ACTN</name>
<dbReference type="EMBL" id="BOMG01000108">
    <property type="protein sequence ID" value="GID60473.1"/>
    <property type="molecule type" value="Genomic_DNA"/>
</dbReference>
<dbReference type="Pfam" id="PF03466">
    <property type="entry name" value="LysR_substrate"/>
    <property type="match status" value="1"/>
</dbReference>
<reference evidence="6 7" key="1">
    <citation type="submission" date="2021-01" db="EMBL/GenBank/DDBJ databases">
        <title>Whole genome shotgun sequence of Actinoplanes couchii NBRC 106145.</title>
        <authorList>
            <person name="Komaki H."/>
            <person name="Tamura T."/>
        </authorList>
    </citation>
    <scope>NUCLEOTIDE SEQUENCE [LARGE SCALE GENOMIC DNA]</scope>
    <source>
        <strain evidence="6 7">NBRC 106145</strain>
    </source>
</reference>
<keyword evidence="3" id="KW-0238">DNA-binding</keyword>
<comment type="similarity">
    <text evidence="1">Belongs to the LysR transcriptional regulatory family.</text>
</comment>
<dbReference type="Pfam" id="PF00126">
    <property type="entry name" value="HTH_1"/>
    <property type="match status" value="1"/>
</dbReference>
<dbReference type="Gene3D" id="3.40.190.10">
    <property type="entry name" value="Periplasmic binding protein-like II"/>
    <property type="match status" value="2"/>
</dbReference>
<evidence type="ECO:0000256" key="4">
    <source>
        <dbReference type="ARBA" id="ARBA00023163"/>
    </source>
</evidence>
<dbReference type="SUPFAM" id="SSF53850">
    <property type="entry name" value="Periplasmic binding protein-like II"/>
    <property type="match status" value="1"/>
</dbReference>
<organism evidence="6 7">
    <name type="scientific">Actinoplanes couchii</name>
    <dbReference type="NCBI Taxonomy" id="403638"/>
    <lineage>
        <taxon>Bacteria</taxon>
        <taxon>Bacillati</taxon>
        <taxon>Actinomycetota</taxon>
        <taxon>Actinomycetes</taxon>
        <taxon>Micromonosporales</taxon>
        <taxon>Micromonosporaceae</taxon>
        <taxon>Actinoplanes</taxon>
    </lineage>
</organism>
<dbReference type="InterPro" id="IPR036388">
    <property type="entry name" value="WH-like_DNA-bd_sf"/>
</dbReference>
<keyword evidence="2" id="KW-0805">Transcription regulation</keyword>
<dbReference type="InterPro" id="IPR000847">
    <property type="entry name" value="LysR_HTH_N"/>
</dbReference>
<dbReference type="PANTHER" id="PTHR30346">
    <property type="entry name" value="TRANSCRIPTIONAL DUAL REGULATOR HCAR-RELATED"/>
    <property type="match status" value="1"/>
</dbReference>
<dbReference type="SUPFAM" id="SSF46785">
    <property type="entry name" value="Winged helix' DNA-binding domain"/>
    <property type="match status" value="1"/>
</dbReference>
<evidence type="ECO:0000313" key="7">
    <source>
        <dbReference type="Proteomes" id="UP000612282"/>
    </source>
</evidence>
<gene>
    <name evidence="6" type="ORF">Aco03nite_088770</name>
</gene>
<dbReference type="Gene3D" id="1.10.10.10">
    <property type="entry name" value="Winged helix-like DNA-binding domain superfamily/Winged helix DNA-binding domain"/>
    <property type="match status" value="1"/>
</dbReference>
<sequence>MYAIHNQLNALPMAVDQIRASHLRSNNATFGVVQPSVVDIEAVRTFAAVADTGQFQEAAVDLHITQQAVSKRIAKLEQALGTTLFARTAHGARLTLDGRAFLPHARELLRAVEKAAASVRPGERALRVDVLHLRIAPGQAVRAFYRANPDVDLDVVTLPGAVVETAVEALLAGEIDASFRAVPGTLPPEITAVPVLNDPLQVMVGPAHPLAAAAELRPSDLAGHRIWIPGIKPGSEWEAFYRSMTATFDLNIDRIGPNFGSEALMEAIAESDGLATLVGSGDRYVWPVGHDLRRIPLTAPTPVYPHALLFRTGNRHPTLTALHDHLLKTRRPAPTGLWAPPGWRAQR</sequence>
<dbReference type="InterPro" id="IPR005119">
    <property type="entry name" value="LysR_subst-bd"/>
</dbReference>
<evidence type="ECO:0000256" key="1">
    <source>
        <dbReference type="ARBA" id="ARBA00009437"/>
    </source>
</evidence>
<accession>A0ABQ3XPP8</accession>
<keyword evidence="4" id="KW-0804">Transcription</keyword>
<dbReference type="PANTHER" id="PTHR30346:SF0">
    <property type="entry name" value="HCA OPERON TRANSCRIPTIONAL ACTIVATOR HCAR"/>
    <property type="match status" value="1"/>
</dbReference>
<dbReference type="InterPro" id="IPR036390">
    <property type="entry name" value="WH_DNA-bd_sf"/>
</dbReference>
<feature type="domain" description="HTH lysR-type" evidence="5">
    <location>
        <begin position="38"/>
        <end position="95"/>
    </location>
</feature>
<dbReference type="PROSITE" id="PS50931">
    <property type="entry name" value="HTH_LYSR"/>
    <property type="match status" value="1"/>
</dbReference>
<dbReference type="Proteomes" id="UP000612282">
    <property type="component" value="Unassembled WGS sequence"/>
</dbReference>
<evidence type="ECO:0000256" key="2">
    <source>
        <dbReference type="ARBA" id="ARBA00023015"/>
    </source>
</evidence>
<dbReference type="PRINTS" id="PR00039">
    <property type="entry name" value="HTHLYSR"/>
</dbReference>
<evidence type="ECO:0000256" key="3">
    <source>
        <dbReference type="ARBA" id="ARBA00023125"/>
    </source>
</evidence>
<protein>
    <submittedName>
        <fullName evidence="6">LysR family transcriptional regulator</fullName>
    </submittedName>
</protein>
<comment type="caution">
    <text evidence="6">The sequence shown here is derived from an EMBL/GenBank/DDBJ whole genome shotgun (WGS) entry which is preliminary data.</text>
</comment>
<evidence type="ECO:0000313" key="6">
    <source>
        <dbReference type="EMBL" id="GID60473.1"/>
    </source>
</evidence>
<proteinExistence type="inferred from homology"/>
<keyword evidence="7" id="KW-1185">Reference proteome</keyword>